<dbReference type="GO" id="GO:0140359">
    <property type="term" value="F:ABC-type transporter activity"/>
    <property type="evidence" value="ECO:0007669"/>
    <property type="project" value="InterPro"/>
</dbReference>
<dbReference type="Gene3D" id="3.40.50.300">
    <property type="entry name" value="P-loop containing nucleotide triphosphate hydrolases"/>
    <property type="match status" value="1"/>
</dbReference>
<keyword evidence="11" id="KW-1185">Reference proteome</keyword>
<feature type="transmembrane region" description="Helical" evidence="8">
    <location>
        <begin position="436"/>
        <end position="456"/>
    </location>
</feature>
<evidence type="ECO:0000256" key="8">
    <source>
        <dbReference type="SAM" id="Phobius"/>
    </source>
</evidence>
<proteinExistence type="predicted"/>
<keyword evidence="6 8" id="KW-1133">Transmembrane helix</keyword>
<protein>
    <submittedName>
        <fullName evidence="10">ABCG7 protein</fullName>
    </submittedName>
</protein>
<dbReference type="Proteomes" id="UP000649617">
    <property type="component" value="Unassembled WGS sequence"/>
</dbReference>
<evidence type="ECO:0000256" key="1">
    <source>
        <dbReference type="ARBA" id="ARBA00004141"/>
    </source>
</evidence>
<comment type="subcellular location">
    <subcellularLocation>
        <location evidence="1">Membrane</location>
        <topology evidence="1">Multi-pass membrane protein</topology>
    </subcellularLocation>
</comment>
<dbReference type="AlphaFoldDB" id="A0A812U195"/>
<keyword evidence="7 8" id="KW-0472">Membrane</keyword>
<dbReference type="GO" id="GO:0005524">
    <property type="term" value="F:ATP binding"/>
    <property type="evidence" value="ECO:0007669"/>
    <property type="project" value="UniProtKB-KW"/>
</dbReference>
<evidence type="ECO:0000256" key="3">
    <source>
        <dbReference type="ARBA" id="ARBA00022692"/>
    </source>
</evidence>
<keyword evidence="5" id="KW-0067">ATP-binding</keyword>
<dbReference type="InterPro" id="IPR013525">
    <property type="entry name" value="ABC2_TM"/>
</dbReference>
<dbReference type="InterPro" id="IPR003593">
    <property type="entry name" value="AAA+_ATPase"/>
</dbReference>
<dbReference type="Pfam" id="PF01061">
    <property type="entry name" value="ABC2_membrane"/>
    <property type="match status" value="1"/>
</dbReference>
<dbReference type="InterPro" id="IPR003439">
    <property type="entry name" value="ABC_transporter-like_ATP-bd"/>
</dbReference>
<name>A0A812U195_SYMPI</name>
<feature type="transmembrane region" description="Helical" evidence="8">
    <location>
        <begin position="321"/>
        <end position="344"/>
    </location>
</feature>
<dbReference type="Pfam" id="PF00005">
    <property type="entry name" value="ABC_tran"/>
    <property type="match status" value="1"/>
</dbReference>
<dbReference type="SUPFAM" id="SSF52540">
    <property type="entry name" value="P-loop containing nucleoside triphosphate hydrolases"/>
    <property type="match status" value="1"/>
</dbReference>
<feature type="transmembrane region" description="Helical" evidence="8">
    <location>
        <begin position="356"/>
        <end position="377"/>
    </location>
</feature>
<keyword evidence="3 8" id="KW-0812">Transmembrane</keyword>
<feature type="transmembrane region" description="Helical" evidence="8">
    <location>
        <begin position="398"/>
        <end position="424"/>
    </location>
</feature>
<feature type="transmembrane region" description="Helical" evidence="8">
    <location>
        <begin position="463"/>
        <end position="485"/>
    </location>
</feature>
<reference evidence="10" key="1">
    <citation type="submission" date="2021-02" db="EMBL/GenBank/DDBJ databases">
        <authorList>
            <person name="Dougan E. K."/>
            <person name="Rhodes N."/>
            <person name="Thang M."/>
            <person name="Chan C."/>
        </authorList>
    </citation>
    <scope>NUCLEOTIDE SEQUENCE</scope>
</reference>
<evidence type="ECO:0000256" key="5">
    <source>
        <dbReference type="ARBA" id="ARBA00022840"/>
    </source>
</evidence>
<evidence type="ECO:0000259" key="9">
    <source>
        <dbReference type="PROSITE" id="PS50893"/>
    </source>
</evidence>
<keyword evidence="2" id="KW-0813">Transport</keyword>
<dbReference type="EMBL" id="CAJNIZ010035313">
    <property type="protein sequence ID" value="CAE7558656.1"/>
    <property type="molecule type" value="Genomic_DNA"/>
</dbReference>
<dbReference type="PROSITE" id="PS50893">
    <property type="entry name" value="ABC_TRANSPORTER_2"/>
    <property type="match status" value="1"/>
</dbReference>
<dbReference type="GO" id="GO:0016020">
    <property type="term" value="C:membrane"/>
    <property type="evidence" value="ECO:0007669"/>
    <property type="project" value="UniProtKB-SubCell"/>
</dbReference>
<evidence type="ECO:0000313" key="11">
    <source>
        <dbReference type="Proteomes" id="UP000649617"/>
    </source>
</evidence>
<evidence type="ECO:0000256" key="6">
    <source>
        <dbReference type="ARBA" id="ARBA00022989"/>
    </source>
</evidence>
<dbReference type="PANTHER" id="PTHR48041">
    <property type="entry name" value="ABC TRANSPORTER G FAMILY MEMBER 28"/>
    <property type="match status" value="1"/>
</dbReference>
<dbReference type="OrthoDB" id="184675at2759"/>
<feature type="domain" description="ABC transporter" evidence="9">
    <location>
        <begin position="3"/>
        <end position="240"/>
    </location>
</feature>
<dbReference type="GO" id="GO:0016887">
    <property type="term" value="F:ATP hydrolysis activity"/>
    <property type="evidence" value="ECO:0007669"/>
    <property type="project" value="InterPro"/>
</dbReference>
<evidence type="ECO:0000256" key="2">
    <source>
        <dbReference type="ARBA" id="ARBA00022448"/>
    </source>
</evidence>
<evidence type="ECO:0000313" key="10">
    <source>
        <dbReference type="EMBL" id="CAE7558656.1"/>
    </source>
</evidence>
<evidence type="ECO:0000256" key="7">
    <source>
        <dbReference type="ARBA" id="ARBA00023136"/>
    </source>
</evidence>
<organism evidence="10 11">
    <name type="scientific">Symbiodinium pilosum</name>
    <name type="common">Dinoflagellate</name>
    <dbReference type="NCBI Taxonomy" id="2952"/>
    <lineage>
        <taxon>Eukaryota</taxon>
        <taxon>Sar</taxon>
        <taxon>Alveolata</taxon>
        <taxon>Dinophyceae</taxon>
        <taxon>Suessiales</taxon>
        <taxon>Symbiodiniaceae</taxon>
        <taxon>Symbiodinium</taxon>
    </lineage>
</organism>
<dbReference type="InterPro" id="IPR027417">
    <property type="entry name" value="P-loop_NTPase"/>
</dbReference>
<dbReference type="Pfam" id="PF19055">
    <property type="entry name" value="ABC2_membrane_7"/>
    <property type="match status" value="1"/>
</dbReference>
<accession>A0A812U195</accession>
<gene>
    <name evidence="10" type="primary">ABCG7</name>
    <name evidence="10" type="ORF">SPIL2461_LOCUS14903</name>
</gene>
<sequence>MNVKVNDVSVTVPLSRTLLQHVSLSVQAGEMVALMGPSGAGKTTLLNCLVGRCAGTIEGDISYNGKPFKEMRNSVGYVTQEDTMYETLTPRENLTFAAGLILSQLGAEERQSAVEEVIIKLNLQKCADTVVGSPGLVRGISGGERKRTNVALSLLGRPSLLLLDEPTSGLDSKMSDSLVRDLKEVALEGCTVITTIHQPSEVVFNRFDKVLLLLTGQLAYYGPIAGLRASLHDLGFQCPDGVPVPELLLDALEKPDSTEEQQQHRTRLHQLRQLTQRDAAESRTTAISANEGSLKPSRAGAGQQLKVLLQRELVNLRRSKVLTIVRAVQSIGASALVGLIFLQLERNMSGIQTRLFSSFLLVFTQFMFAMLGVVNAFPAERAVFLRESQDGLYHPAAFYLAKAVLDTVMQCLFPILVVAISYPMVGLNAESMDRVLLFYAIICIVSNCGSAVGFMVSAAVPTVSLALSIAPGLVMPQMLLSGIFIKVDELPQPFNALSYLMVARYAVQATVTNEFTCEEKSTCDRLVWQQQSGDSCDTSPCDFCCTGHEVQGAGGICPVLTCADAHTFLGMNEAWPLGNDNHETILYNIMASLALLLFFRLQGLNILLMSHRRATVGRYLPCNCVPQGKGVKKDTE</sequence>
<comment type="caution">
    <text evidence="10">The sequence shown here is derived from an EMBL/GenBank/DDBJ whole genome shotgun (WGS) entry which is preliminary data.</text>
</comment>
<feature type="transmembrane region" description="Helical" evidence="8">
    <location>
        <begin position="585"/>
        <end position="608"/>
    </location>
</feature>
<dbReference type="PANTHER" id="PTHR48041:SF139">
    <property type="entry name" value="PROTEIN SCARLET"/>
    <property type="match status" value="1"/>
</dbReference>
<evidence type="ECO:0000256" key="4">
    <source>
        <dbReference type="ARBA" id="ARBA00022741"/>
    </source>
</evidence>
<dbReference type="SMART" id="SM00382">
    <property type="entry name" value="AAA"/>
    <property type="match status" value="1"/>
</dbReference>
<keyword evidence="4" id="KW-0547">Nucleotide-binding</keyword>
<dbReference type="InterPro" id="IPR050352">
    <property type="entry name" value="ABCG_transporters"/>
</dbReference>
<dbReference type="InterPro" id="IPR043926">
    <property type="entry name" value="ABCG_dom"/>
</dbReference>